<comment type="caution">
    <text evidence="3">The sequence shown here is derived from an EMBL/GenBank/DDBJ whole genome shotgun (WGS) entry which is preliminary data.</text>
</comment>
<keyword evidence="2" id="KW-1133">Transmembrane helix</keyword>
<feature type="region of interest" description="Disordered" evidence="1">
    <location>
        <begin position="39"/>
        <end position="75"/>
    </location>
</feature>
<evidence type="ECO:0000313" key="4">
    <source>
        <dbReference type="Proteomes" id="UP001589536"/>
    </source>
</evidence>
<feature type="compositionally biased region" description="Low complexity" evidence="1">
    <location>
        <begin position="39"/>
        <end position="52"/>
    </location>
</feature>
<gene>
    <name evidence="3" type="ORF">ACFFPI_04250</name>
</gene>
<feature type="compositionally biased region" description="Polar residues" evidence="1">
    <location>
        <begin position="54"/>
        <end position="69"/>
    </location>
</feature>
<proteinExistence type="predicted"/>
<dbReference type="EMBL" id="JBHMBH010000009">
    <property type="protein sequence ID" value="MFB9713363.1"/>
    <property type="molecule type" value="Genomic_DNA"/>
</dbReference>
<evidence type="ECO:0008006" key="5">
    <source>
        <dbReference type="Google" id="ProtNLM"/>
    </source>
</evidence>
<dbReference type="Gene3D" id="3.40.50.1110">
    <property type="entry name" value="SGNH hydrolase"/>
    <property type="match status" value="1"/>
</dbReference>
<keyword evidence="2" id="KW-0812">Transmembrane</keyword>
<dbReference type="Proteomes" id="UP001589536">
    <property type="component" value="Unassembled WGS sequence"/>
</dbReference>
<dbReference type="InterPro" id="IPR036514">
    <property type="entry name" value="SGNH_hydro_sf"/>
</dbReference>
<protein>
    <recommendedName>
        <fullName evidence="5">Acyltransferase</fullName>
    </recommendedName>
</protein>
<feature type="transmembrane region" description="Helical" evidence="2">
    <location>
        <begin position="16"/>
        <end position="36"/>
    </location>
</feature>
<sequence length="233" mass="24051">MTDSSQRSPRTRPPQFMVLTVVLVVLAVAGLGVVIWKSGSGSHDASSASRISTDPASSGSRISTDTSPVSGAVDRSSARVTMLGDSVTLAAADALAQALPKADIQADVGRQFRDLPDGLSQLKKEGKLGDIVVVALGANGSPSSTVWSAVLSTLGDDHKLVLVTPHGNKDWIPDSIASIRQVAEKHPGRVVLADWDAAASSVSDFAKDGIHPGPKGAQVFARTVSEAIQKAAQ</sequence>
<dbReference type="SUPFAM" id="SSF52266">
    <property type="entry name" value="SGNH hydrolase"/>
    <property type="match status" value="1"/>
</dbReference>
<organism evidence="3 4">
    <name type="scientific">Arthrobacter methylotrophus</name>
    <dbReference type="NCBI Taxonomy" id="121291"/>
    <lineage>
        <taxon>Bacteria</taxon>
        <taxon>Bacillati</taxon>
        <taxon>Actinomycetota</taxon>
        <taxon>Actinomycetes</taxon>
        <taxon>Micrococcales</taxon>
        <taxon>Micrococcaceae</taxon>
        <taxon>Arthrobacter</taxon>
    </lineage>
</organism>
<accession>A0ABV5ULG5</accession>
<evidence type="ECO:0000256" key="1">
    <source>
        <dbReference type="SAM" id="MobiDB-lite"/>
    </source>
</evidence>
<keyword evidence="2" id="KW-0472">Membrane</keyword>
<evidence type="ECO:0000256" key="2">
    <source>
        <dbReference type="SAM" id="Phobius"/>
    </source>
</evidence>
<reference evidence="3 4" key="1">
    <citation type="submission" date="2024-09" db="EMBL/GenBank/DDBJ databases">
        <authorList>
            <person name="Sun Q."/>
            <person name="Mori K."/>
        </authorList>
    </citation>
    <scope>NUCLEOTIDE SEQUENCE [LARGE SCALE GENOMIC DNA]</scope>
    <source>
        <strain evidence="3 4">JCM 13519</strain>
    </source>
</reference>
<keyword evidence="4" id="KW-1185">Reference proteome</keyword>
<evidence type="ECO:0000313" key="3">
    <source>
        <dbReference type="EMBL" id="MFB9713363.1"/>
    </source>
</evidence>
<dbReference type="RefSeq" id="WP_345034079.1">
    <property type="nucleotide sequence ID" value="NZ_BAABED010000001.1"/>
</dbReference>
<name>A0ABV5ULG5_9MICC</name>